<dbReference type="Proteomes" id="UP000231252">
    <property type="component" value="Unassembled WGS sequence"/>
</dbReference>
<evidence type="ECO:0000313" key="2">
    <source>
        <dbReference type="Proteomes" id="UP000231252"/>
    </source>
</evidence>
<accession>A0A2H0XFA3</accession>
<evidence type="ECO:0000313" key="1">
    <source>
        <dbReference type="EMBL" id="PIS22798.1"/>
    </source>
</evidence>
<dbReference type="EMBL" id="PEYU01000001">
    <property type="protein sequence ID" value="PIS22798.1"/>
    <property type="molecule type" value="Genomic_DNA"/>
</dbReference>
<reference evidence="2" key="1">
    <citation type="submission" date="2017-09" db="EMBL/GenBank/DDBJ databases">
        <title>Depth-based differentiation of microbial function through sediment-hosted aquifers and enrichment of novel symbionts in the deep terrestrial subsurface.</title>
        <authorList>
            <person name="Probst A.J."/>
            <person name="Ladd B."/>
            <person name="Jarett J.K."/>
            <person name="Geller-Mcgrath D.E."/>
            <person name="Sieber C.M.K."/>
            <person name="Emerson J.B."/>
            <person name="Anantharaman K."/>
            <person name="Thomas B.C."/>
            <person name="Malmstrom R."/>
            <person name="Stieglmeier M."/>
            <person name="Klingl A."/>
            <person name="Woyke T."/>
            <person name="Ryan C.M."/>
            <person name="Banfield J.F."/>
        </authorList>
    </citation>
    <scope>NUCLEOTIDE SEQUENCE [LARGE SCALE GENOMIC DNA]</scope>
</reference>
<gene>
    <name evidence="1" type="ORF">COT50_00030</name>
</gene>
<proteinExistence type="predicted"/>
<name>A0A2H0XFA3_UNCKA</name>
<organism evidence="1 2">
    <name type="scientific">candidate division WWE3 bacterium CG08_land_8_20_14_0_20_41_10</name>
    <dbReference type="NCBI Taxonomy" id="1975085"/>
    <lineage>
        <taxon>Bacteria</taxon>
        <taxon>Katanobacteria</taxon>
    </lineage>
</organism>
<protein>
    <submittedName>
        <fullName evidence="1">Uncharacterized protein</fullName>
    </submittedName>
</protein>
<sequence>MKGGETMPASVQSVIKEISYYLRSNGTDNKEWFVGRSYDPLETIITKHCVDEAKDLWIYRECLTSTDAENVLRYFTQTLKCDGDRNTETPSDDKFIYVYKKNNRTNP</sequence>
<dbReference type="AlphaFoldDB" id="A0A2H0XFA3"/>
<comment type="caution">
    <text evidence="1">The sequence shown here is derived from an EMBL/GenBank/DDBJ whole genome shotgun (WGS) entry which is preliminary data.</text>
</comment>